<dbReference type="EMBL" id="ML119654">
    <property type="protein sequence ID" value="RPA85398.1"/>
    <property type="molecule type" value="Genomic_DNA"/>
</dbReference>
<dbReference type="InterPro" id="IPR025714">
    <property type="entry name" value="Methyltranfer_dom"/>
</dbReference>
<reference evidence="7 8" key="1">
    <citation type="journal article" date="2018" name="Nat. Ecol. Evol.">
        <title>Pezizomycetes genomes reveal the molecular basis of ectomycorrhizal truffle lifestyle.</title>
        <authorList>
            <person name="Murat C."/>
            <person name="Payen T."/>
            <person name="Noel B."/>
            <person name="Kuo A."/>
            <person name="Morin E."/>
            <person name="Chen J."/>
            <person name="Kohler A."/>
            <person name="Krizsan K."/>
            <person name="Balestrini R."/>
            <person name="Da Silva C."/>
            <person name="Montanini B."/>
            <person name="Hainaut M."/>
            <person name="Levati E."/>
            <person name="Barry K.W."/>
            <person name="Belfiori B."/>
            <person name="Cichocki N."/>
            <person name="Clum A."/>
            <person name="Dockter R.B."/>
            <person name="Fauchery L."/>
            <person name="Guy J."/>
            <person name="Iotti M."/>
            <person name="Le Tacon F."/>
            <person name="Lindquist E.A."/>
            <person name="Lipzen A."/>
            <person name="Malagnac F."/>
            <person name="Mello A."/>
            <person name="Molinier V."/>
            <person name="Miyauchi S."/>
            <person name="Poulain J."/>
            <person name="Riccioni C."/>
            <person name="Rubini A."/>
            <person name="Sitrit Y."/>
            <person name="Splivallo R."/>
            <person name="Traeger S."/>
            <person name="Wang M."/>
            <person name="Zifcakova L."/>
            <person name="Wipf D."/>
            <person name="Zambonelli A."/>
            <person name="Paolocci F."/>
            <person name="Nowrousian M."/>
            <person name="Ottonello S."/>
            <person name="Baldrian P."/>
            <person name="Spatafora J.W."/>
            <person name="Henrissat B."/>
            <person name="Nagy L.G."/>
            <person name="Aury J.M."/>
            <person name="Wincker P."/>
            <person name="Grigoriev I.V."/>
            <person name="Bonfante P."/>
            <person name="Martin F.M."/>
        </authorList>
    </citation>
    <scope>NUCLEOTIDE SEQUENCE [LARGE SCALE GENOMIC DNA]</scope>
    <source>
        <strain evidence="7 8">RN42</strain>
    </source>
</reference>
<protein>
    <recommendedName>
        <fullName evidence="5">Protein-lysine N-methyltransferase EFM4</fullName>
        <ecNumber evidence="5">2.1.1.-</ecNumber>
    </recommendedName>
    <alternativeName>
        <fullName evidence="5">Elongation factor methyltransferase 4</fullName>
    </alternativeName>
</protein>
<keyword evidence="3 5" id="KW-0808">Transferase</keyword>
<evidence type="ECO:0000256" key="3">
    <source>
        <dbReference type="ARBA" id="ARBA00022679"/>
    </source>
</evidence>
<dbReference type="GO" id="GO:0005737">
    <property type="term" value="C:cytoplasm"/>
    <property type="evidence" value="ECO:0007669"/>
    <property type="project" value="UniProtKB-SubCell"/>
</dbReference>
<dbReference type="GO" id="GO:0032259">
    <property type="term" value="P:methylation"/>
    <property type="evidence" value="ECO:0007669"/>
    <property type="project" value="UniProtKB-KW"/>
</dbReference>
<dbReference type="PANTHER" id="PTHR12843:SF5">
    <property type="entry name" value="EEF1A LYSINE METHYLTRANSFERASE 2"/>
    <property type="match status" value="1"/>
</dbReference>
<comment type="similarity">
    <text evidence="5">Belongs to the class I-like SAM-binding methyltransferase superfamily. EFM4 family.</text>
</comment>
<dbReference type="InterPro" id="IPR029063">
    <property type="entry name" value="SAM-dependent_MTases_sf"/>
</dbReference>
<gene>
    <name evidence="5" type="primary">EFM4</name>
    <name evidence="7" type="ORF">BJ508DRAFT_303058</name>
</gene>
<accession>A0A3N4IL22</accession>
<organism evidence="7 8">
    <name type="scientific">Ascobolus immersus RN42</name>
    <dbReference type="NCBI Taxonomy" id="1160509"/>
    <lineage>
        <taxon>Eukaryota</taxon>
        <taxon>Fungi</taxon>
        <taxon>Dikarya</taxon>
        <taxon>Ascomycota</taxon>
        <taxon>Pezizomycotina</taxon>
        <taxon>Pezizomycetes</taxon>
        <taxon>Pezizales</taxon>
        <taxon>Ascobolaceae</taxon>
        <taxon>Ascobolus</taxon>
    </lineage>
</organism>
<dbReference type="HAMAP" id="MF_03188">
    <property type="entry name" value="Methyltr_EFM4"/>
    <property type="match status" value="1"/>
</dbReference>
<evidence type="ECO:0000259" key="6">
    <source>
        <dbReference type="Pfam" id="PF13847"/>
    </source>
</evidence>
<dbReference type="InterPro" id="IPR026635">
    <property type="entry name" value="Efm4/METTL10"/>
</dbReference>
<dbReference type="Pfam" id="PF13847">
    <property type="entry name" value="Methyltransf_31"/>
    <property type="match status" value="1"/>
</dbReference>
<dbReference type="GO" id="GO:0016192">
    <property type="term" value="P:vesicle-mediated transport"/>
    <property type="evidence" value="ECO:0007669"/>
    <property type="project" value="UniProtKB-UniRule"/>
</dbReference>
<dbReference type="Gene3D" id="3.40.50.150">
    <property type="entry name" value="Vaccinia Virus protein VP39"/>
    <property type="match status" value="1"/>
</dbReference>
<name>A0A3N4IL22_ASCIM</name>
<dbReference type="PANTHER" id="PTHR12843">
    <property type="entry name" value="PROTEIN-LYSINE N-METHYLTRANSFERASE METTL10"/>
    <property type="match status" value="1"/>
</dbReference>
<dbReference type="EC" id="2.1.1.-" evidence="5"/>
<dbReference type="STRING" id="1160509.A0A3N4IL22"/>
<proteinExistence type="inferred from homology"/>
<evidence type="ECO:0000256" key="1">
    <source>
        <dbReference type="ARBA" id="ARBA00022490"/>
    </source>
</evidence>
<dbReference type="CDD" id="cd02440">
    <property type="entry name" value="AdoMet_MTases"/>
    <property type="match status" value="1"/>
</dbReference>
<dbReference type="GO" id="GO:0016279">
    <property type="term" value="F:protein-lysine N-methyltransferase activity"/>
    <property type="evidence" value="ECO:0007669"/>
    <property type="project" value="UniProtKB-UniRule"/>
</dbReference>
<evidence type="ECO:0000313" key="8">
    <source>
        <dbReference type="Proteomes" id="UP000275078"/>
    </source>
</evidence>
<evidence type="ECO:0000256" key="2">
    <source>
        <dbReference type="ARBA" id="ARBA00022603"/>
    </source>
</evidence>
<keyword evidence="2 5" id="KW-0489">Methyltransferase</keyword>
<dbReference type="OrthoDB" id="10069295at2759"/>
<keyword evidence="4 5" id="KW-0949">S-adenosyl-L-methionine</keyword>
<evidence type="ECO:0000256" key="5">
    <source>
        <dbReference type="HAMAP-Rule" id="MF_03188"/>
    </source>
</evidence>
<sequence>MSERPLTPPPPSQLGTKDYWQNIYSTDTNIYATRPESPTSQGQIWFSESLAEERLTQFLQEDLCLPDSSTFLDLGCGNGHLLFYLRDEGFEEGRMLGVDYVPEAIELAKKIAANEDREDVEFSVWDCVGGNYEDVLDEEEGKKKEWDVVLDKGTFDAIGLAEDGRQAEQGYLERAKKLVRKDGLVVITSCNWTEEELIEKFTKGGELVVEGKVNYPTFQFGGKQGQTISTIAFKRV</sequence>
<keyword evidence="8" id="KW-1185">Reference proteome</keyword>
<evidence type="ECO:0000313" key="7">
    <source>
        <dbReference type="EMBL" id="RPA85398.1"/>
    </source>
</evidence>
<dbReference type="AlphaFoldDB" id="A0A3N4IL22"/>
<dbReference type="Proteomes" id="UP000275078">
    <property type="component" value="Unassembled WGS sequence"/>
</dbReference>
<comment type="function">
    <text evidence="5">S-adenosyl-L-methionine-dependent protein-lysine N-methyltransferase that mono- and dimethylates elongation factor 1-alpha at 'Lys-316'. May play a role in intracellular transport.</text>
</comment>
<comment type="subcellular location">
    <subcellularLocation>
        <location evidence="5">Cytoplasm</location>
    </subcellularLocation>
</comment>
<keyword evidence="1 5" id="KW-0963">Cytoplasm</keyword>
<keyword evidence="5" id="KW-0813">Transport</keyword>
<dbReference type="SUPFAM" id="SSF53335">
    <property type="entry name" value="S-adenosyl-L-methionine-dependent methyltransferases"/>
    <property type="match status" value="1"/>
</dbReference>
<evidence type="ECO:0000256" key="4">
    <source>
        <dbReference type="ARBA" id="ARBA00022691"/>
    </source>
</evidence>
<feature type="domain" description="Methyltransferase" evidence="6">
    <location>
        <begin position="68"/>
        <end position="207"/>
    </location>
</feature>